<comment type="caution">
    <text evidence="1">The sequence shown here is derived from an EMBL/GenBank/DDBJ whole genome shotgun (WGS) entry which is preliminary data.</text>
</comment>
<evidence type="ECO:0000313" key="2">
    <source>
        <dbReference type="Proteomes" id="UP000789901"/>
    </source>
</evidence>
<accession>A0ABN7WWS0</accession>
<proteinExistence type="predicted"/>
<sequence length="152" mass="18278">MKKFTKFMRMWSVIKKELCFIMMDRVKTAEFALEQMMLRSEENEKYFYEKEYSLSLKKFVNVLKDIKNFAEKVSKIEGVRKFFKANKIKQTYEKLTEEFDTCMKELHFTIAIANENQRAKDAQKVDQAIEYVNLRFSNLKLQETGKTQPWHG</sequence>
<protein>
    <submittedName>
        <fullName evidence="1">16717_t:CDS:1</fullName>
    </submittedName>
</protein>
<evidence type="ECO:0000313" key="1">
    <source>
        <dbReference type="EMBL" id="CAG8842682.1"/>
    </source>
</evidence>
<keyword evidence="2" id="KW-1185">Reference proteome</keyword>
<dbReference type="Proteomes" id="UP000789901">
    <property type="component" value="Unassembled WGS sequence"/>
</dbReference>
<dbReference type="InterPro" id="IPR036537">
    <property type="entry name" value="Adaptor_Cbl_N_dom_sf"/>
</dbReference>
<organism evidence="1 2">
    <name type="scientific">Gigaspora margarita</name>
    <dbReference type="NCBI Taxonomy" id="4874"/>
    <lineage>
        <taxon>Eukaryota</taxon>
        <taxon>Fungi</taxon>
        <taxon>Fungi incertae sedis</taxon>
        <taxon>Mucoromycota</taxon>
        <taxon>Glomeromycotina</taxon>
        <taxon>Glomeromycetes</taxon>
        <taxon>Diversisporales</taxon>
        <taxon>Gigasporaceae</taxon>
        <taxon>Gigaspora</taxon>
    </lineage>
</organism>
<dbReference type="Gene3D" id="1.20.930.20">
    <property type="entry name" value="Adaptor protein Cbl, N-terminal domain"/>
    <property type="match status" value="1"/>
</dbReference>
<dbReference type="EMBL" id="CAJVQB010069811">
    <property type="protein sequence ID" value="CAG8842682.1"/>
    <property type="molecule type" value="Genomic_DNA"/>
</dbReference>
<gene>
    <name evidence="1" type="ORF">GMARGA_LOCUS36119</name>
</gene>
<name>A0ABN7WWS0_GIGMA</name>
<dbReference type="CDD" id="cd21037">
    <property type="entry name" value="MLKL_NTD"/>
    <property type="match status" value="1"/>
</dbReference>
<dbReference type="InterPro" id="IPR059179">
    <property type="entry name" value="MLKL-like_MCAfunc"/>
</dbReference>
<reference evidence="1 2" key="1">
    <citation type="submission" date="2021-06" db="EMBL/GenBank/DDBJ databases">
        <authorList>
            <person name="Kallberg Y."/>
            <person name="Tangrot J."/>
            <person name="Rosling A."/>
        </authorList>
    </citation>
    <scope>NUCLEOTIDE SEQUENCE [LARGE SCALE GENOMIC DNA]</scope>
    <source>
        <strain evidence="1 2">120-4 pot B 10/14</strain>
    </source>
</reference>